<dbReference type="PANTHER" id="PTHR36156:SF2">
    <property type="entry name" value="CUPIN TYPE-2 DOMAIN-CONTAINING PROTEIN"/>
    <property type="match status" value="1"/>
</dbReference>
<evidence type="ECO:0000313" key="2">
    <source>
        <dbReference type="EMBL" id="MFC5020351.1"/>
    </source>
</evidence>
<dbReference type="PANTHER" id="PTHR36156">
    <property type="entry name" value="SLR2101 PROTEIN"/>
    <property type="match status" value="1"/>
</dbReference>
<reference evidence="3" key="1">
    <citation type="journal article" date="2019" name="Int. J. Syst. Evol. Microbiol.">
        <title>The Global Catalogue of Microorganisms (GCM) 10K type strain sequencing project: providing services to taxonomists for standard genome sequencing and annotation.</title>
        <authorList>
            <consortium name="The Broad Institute Genomics Platform"/>
            <consortium name="The Broad Institute Genome Sequencing Center for Infectious Disease"/>
            <person name="Wu L."/>
            <person name="Ma J."/>
        </authorList>
    </citation>
    <scope>NUCLEOTIDE SEQUENCE [LARGE SCALE GENOMIC DNA]</scope>
    <source>
        <strain evidence="3">CGMCC 4.1542</strain>
    </source>
</reference>
<name>A0ABV9X5J6_9ACTN</name>
<dbReference type="Proteomes" id="UP001595855">
    <property type="component" value="Unassembled WGS sequence"/>
</dbReference>
<protein>
    <submittedName>
        <fullName evidence="2">Cupin domain-containing protein</fullName>
    </submittedName>
</protein>
<evidence type="ECO:0000313" key="3">
    <source>
        <dbReference type="Proteomes" id="UP001595855"/>
    </source>
</evidence>
<dbReference type="EMBL" id="JBHSJO010000003">
    <property type="protein sequence ID" value="MFC5020351.1"/>
    <property type="molecule type" value="Genomic_DNA"/>
</dbReference>
<dbReference type="InterPro" id="IPR014710">
    <property type="entry name" value="RmlC-like_jellyroll"/>
</dbReference>
<dbReference type="SUPFAM" id="SSF51182">
    <property type="entry name" value="RmlC-like cupins"/>
    <property type="match status" value="1"/>
</dbReference>
<dbReference type="CDD" id="cd02231">
    <property type="entry name" value="cupin_BLL6423-like"/>
    <property type="match status" value="1"/>
</dbReference>
<dbReference type="InterPro" id="IPR011051">
    <property type="entry name" value="RmlC_Cupin_sf"/>
</dbReference>
<dbReference type="InterPro" id="IPR047142">
    <property type="entry name" value="OryJ/VirC-like"/>
</dbReference>
<accession>A0ABV9X5J6</accession>
<gene>
    <name evidence="2" type="ORF">ACFPRC_36670</name>
</gene>
<organism evidence="2 3">
    <name type="scientific">Streptomyces lienomycini</name>
    <dbReference type="NCBI Taxonomy" id="284035"/>
    <lineage>
        <taxon>Bacteria</taxon>
        <taxon>Bacillati</taxon>
        <taxon>Actinomycetota</taxon>
        <taxon>Actinomycetes</taxon>
        <taxon>Kitasatosporales</taxon>
        <taxon>Streptomycetaceae</taxon>
        <taxon>Streptomyces</taxon>
    </lineage>
</organism>
<sequence length="182" mass="19167">MIDAISRLVAGCRPDGTSVVEANGTVDPVTVGALPGVEFYQVWGRNDAPSTGDGGTEAAFVPYFPGAEGTRFVILRWPPETGRGPEGDPDALSAEVEEVFPGLLQALAPDEEGHHATDTVDMSIVLEGELWLQLEDGSESRLTPGSCVVLRGNRHSWTNRSAEPAVMASVFVGAKDGFSEAA</sequence>
<feature type="domain" description="Cupin type-2" evidence="1">
    <location>
        <begin position="107"/>
        <end position="171"/>
    </location>
</feature>
<keyword evidence="3" id="KW-1185">Reference proteome</keyword>
<dbReference type="RefSeq" id="WP_328661991.1">
    <property type="nucleotide sequence ID" value="NZ_BAAATN010000022.1"/>
</dbReference>
<evidence type="ECO:0000259" key="1">
    <source>
        <dbReference type="Pfam" id="PF07883"/>
    </source>
</evidence>
<proteinExistence type="predicted"/>
<dbReference type="Gene3D" id="2.60.120.10">
    <property type="entry name" value="Jelly Rolls"/>
    <property type="match status" value="1"/>
</dbReference>
<dbReference type="Pfam" id="PF07883">
    <property type="entry name" value="Cupin_2"/>
    <property type="match status" value="1"/>
</dbReference>
<comment type="caution">
    <text evidence="2">The sequence shown here is derived from an EMBL/GenBank/DDBJ whole genome shotgun (WGS) entry which is preliminary data.</text>
</comment>
<dbReference type="InterPro" id="IPR013096">
    <property type="entry name" value="Cupin_2"/>
</dbReference>